<evidence type="ECO:0000256" key="4">
    <source>
        <dbReference type="ARBA" id="ARBA00023134"/>
    </source>
</evidence>
<gene>
    <name evidence="6" type="ORF">OLC1_LOCUS21395</name>
</gene>
<keyword evidence="7" id="KW-1185">Reference proteome</keyword>
<protein>
    <submittedName>
        <fullName evidence="6">OLC1v1015522C1</fullName>
    </submittedName>
</protein>
<dbReference type="EMBL" id="OX459125">
    <property type="protein sequence ID" value="CAI9114734.1"/>
    <property type="molecule type" value="Genomic_DNA"/>
</dbReference>
<reference evidence="6" key="1">
    <citation type="submission" date="2023-03" db="EMBL/GenBank/DDBJ databases">
        <authorList>
            <person name="Julca I."/>
        </authorList>
    </citation>
    <scope>NUCLEOTIDE SEQUENCE</scope>
</reference>
<accession>A0AAV1E6N8</accession>
<feature type="domain" description="Translation elongation factor EFTu/EF1A C-terminal" evidence="5">
    <location>
        <begin position="2"/>
        <end position="78"/>
    </location>
</feature>
<dbReference type="InterPro" id="IPR009001">
    <property type="entry name" value="Transl_elong_EF1A/Init_IF2_C"/>
</dbReference>
<dbReference type="Pfam" id="PF03143">
    <property type="entry name" value="GTP_EFTU_D3"/>
    <property type="match status" value="1"/>
</dbReference>
<sequence>MAQISLLTEDRGGRHIPLVPNVWLRFCDRTTNIACVIIGFEDEKMGMPGITVNALLGLHLPYPFEVGQTFVLREGGKAGRLVGGGCIHYLLSTDQLAASFLSEFGILSG</sequence>
<keyword evidence="1" id="KW-0547">Nucleotide-binding</keyword>
<dbReference type="AlphaFoldDB" id="A0AAV1E6N8"/>
<evidence type="ECO:0000313" key="6">
    <source>
        <dbReference type="EMBL" id="CAI9114734.1"/>
    </source>
</evidence>
<dbReference type="GO" id="GO:0005525">
    <property type="term" value="F:GTP binding"/>
    <property type="evidence" value="ECO:0007669"/>
    <property type="project" value="UniProtKB-KW"/>
</dbReference>
<evidence type="ECO:0000313" key="7">
    <source>
        <dbReference type="Proteomes" id="UP001161247"/>
    </source>
</evidence>
<name>A0AAV1E6N8_OLDCO</name>
<proteinExistence type="predicted"/>
<evidence type="ECO:0000256" key="1">
    <source>
        <dbReference type="ARBA" id="ARBA00022741"/>
    </source>
</evidence>
<dbReference type="GO" id="GO:0003746">
    <property type="term" value="F:translation elongation factor activity"/>
    <property type="evidence" value="ECO:0007669"/>
    <property type="project" value="UniProtKB-KW"/>
</dbReference>
<keyword evidence="3" id="KW-0648">Protein biosynthesis</keyword>
<dbReference type="SUPFAM" id="SSF50465">
    <property type="entry name" value="EF-Tu/eEF-1alpha/eIF2-gamma C-terminal domain"/>
    <property type="match status" value="1"/>
</dbReference>
<organism evidence="6 7">
    <name type="scientific">Oldenlandia corymbosa var. corymbosa</name>
    <dbReference type="NCBI Taxonomy" id="529605"/>
    <lineage>
        <taxon>Eukaryota</taxon>
        <taxon>Viridiplantae</taxon>
        <taxon>Streptophyta</taxon>
        <taxon>Embryophyta</taxon>
        <taxon>Tracheophyta</taxon>
        <taxon>Spermatophyta</taxon>
        <taxon>Magnoliopsida</taxon>
        <taxon>eudicotyledons</taxon>
        <taxon>Gunneridae</taxon>
        <taxon>Pentapetalae</taxon>
        <taxon>asterids</taxon>
        <taxon>lamiids</taxon>
        <taxon>Gentianales</taxon>
        <taxon>Rubiaceae</taxon>
        <taxon>Rubioideae</taxon>
        <taxon>Spermacoceae</taxon>
        <taxon>Hedyotis-Oldenlandia complex</taxon>
        <taxon>Oldenlandia</taxon>
    </lineage>
</organism>
<keyword evidence="2" id="KW-0251">Elongation factor</keyword>
<dbReference type="InterPro" id="IPR004160">
    <property type="entry name" value="Transl_elong_EFTu/EF1A_C"/>
</dbReference>
<evidence type="ECO:0000259" key="5">
    <source>
        <dbReference type="Pfam" id="PF03143"/>
    </source>
</evidence>
<dbReference type="Proteomes" id="UP001161247">
    <property type="component" value="Chromosome 8"/>
</dbReference>
<dbReference type="Gene3D" id="2.40.30.10">
    <property type="entry name" value="Translation factors"/>
    <property type="match status" value="1"/>
</dbReference>
<evidence type="ECO:0000256" key="3">
    <source>
        <dbReference type="ARBA" id="ARBA00022917"/>
    </source>
</evidence>
<evidence type="ECO:0000256" key="2">
    <source>
        <dbReference type="ARBA" id="ARBA00022768"/>
    </source>
</evidence>
<keyword evidence="4" id="KW-0342">GTP-binding</keyword>